<evidence type="ECO:0000313" key="2">
    <source>
        <dbReference type="Proteomes" id="UP000002489"/>
    </source>
</evidence>
<reference evidence="1" key="2">
    <citation type="submission" date="2025-08" db="UniProtKB">
        <authorList>
            <consortium name="EnsemblFungi"/>
        </authorList>
    </citation>
    <scope>IDENTIFICATION</scope>
    <source>
        <strain evidence="1">4287 / CBS 123668 / FGSC 9935 / NRRL 34936</strain>
    </source>
</reference>
<protein>
    <submittedName>
        <fullName evidence="1">Uncharacterized protein</fullName>
    </submittedName>
</protein>
<evidence type="ECO:0000313" key="1">
    <source>
        <dbReference type="EnsemblFungi" id="FOXG_03115P0"/>
    </source>
</evidence>
<reference evidence="2" key="1">
    <citation type="journal article" date="2012" name="Mol. Plant Microbe Interact.">
        <title>A highly conserved effector in Fusarium oxysporum is required for full virulence on Arabidopsis.</title>
        <authorList>
            <person name="Thatcher L.F."/>
            <person name="Gardiner D.M."/>
            <person name="Kazan K."/>
            <person name="Manners J."/>
        </authorList>
    </citation>
    <scope>NUCLEOTIDE SEQUENCE [LARGE SCALE GENOMIC DNA]</scope>
    <source>
        <strain evidence="2">Fo5176</strain>
    </source>
</reference>
<dbReference type="STRING" id="426428.A0A0D2XGS1"/>
<dbReference type="Proteomes" id="UP000002489">
    <property type="component" value="Unassembled WGS sequence"/>
</dbReference>
<dbReference type="EnsemblFungi" id="FOXG_03115T0">
    <property type="protein sequence ID" value="FOXG_03115P0"/>
    <property type="gene ID" value="FOXG_03115"/>
</dbReference>
<accession>A0A0D2XGS1</accession>
<sequence>MAANLHLRAAVPDHGQLAGKFAAGPPPSTLAAQLVENISASTKSSKSDENSELKGFFAIIQRVKDDPTLLKTPEDRVEHNHMLIYVYSRAVLEGIRLDDPFLDRTQVRTEGLKAISFLRFSIKETPAVLKHRVAQNWTLWDMAPSFLFYLRTITSHTLQQLQDPLVVPSVEESFKSLSLPPQIALSQFVDKQSPFTSQLTYSVDRMSQALQQLISFCKVAAYPLTASDDAFNNVTSFSESAVWLIDVLGDMRVIQTRYGSNFPASSLHVLQLAQEIERALRRRKGISASVHKKAITLMILLCGEIATSLNPMPMLDIDEETRHTYLQEIIETLALSYEPPETSSQDRLKRRKIAQADSSPTAVLMRLLGDVLGLADVDDDFLNLENQVLSVVSLI</sequence>
<organism evidence="1 2">
    <name type="scientific">Fusarium oxysporum (strain Fo5176)</name>
    <name type="common">Fusarium vascular wilt</name>
    <dbReference type="NCBI Taxonomy" id="660025"/>
    <lineage>
        <taxon>Eukaryota</taxon>
        <taxon>Fungi</taxon>
        <taxon>Dikarya</taxon>
        <taxon>Ascomycota</taxon>
        <taxon>Pezizomycotina</taxon>
        <taxon>Sordariomycetes</taxon>
        <taxon>Hypocreomycetidae</taxon>
        <taxon>Hypocreales</taxon>
        <taxon>Nectriaceae</taxon>
        <taxon>Fusarium</taxon>
        <taxon>Fusarium oxysporum species complex</taxon>
    </lineage>
</organism>
<dbReference type="AlphaFoldDB" id="A0A0D2XGS1"/>
<proteinExistence type="predicted"/>
<name>A0A0D2XGS1_FUSOF</name>